<dbReference type="Proteomes" id="UP001336020">
    <property type="component" value="Unassembled WGS sequence"/>
</dbReference>
<dbReference type="RefSeq" id="WP_330133361.1">
    <property type="nucleotide sequence ID" value="NZ_JAUTXY010000004.1"/>
</dbReference>
<feature type="region of interest" description="Disordered" evidence="1">
    <location>
        <begin position="1"/>
        <end position="37"/>
    </location>
</feature>
<evidence type="ECO:0000256" key="1">
    <source>
        <dbReference type="SAM" id="MobiDB-lite"/>
    </source>
</evidence>
<accession>A0ABU7L9Z6</accession>
<keyword evidence="4" id="KW-1185">Reference proteome</keyword>
<sequence>MAKKSKRNSGPKPGSNRAAKLEQRRLEREASSGTSSRPFEGLALELDLVALREFVPSALVDLPVAGGGRRVVGATILPGGVAALVREEGDEVVGYVGLQLATFGPDPAGELGAAVEWALTAEPGTSLKVAEPTEDSPRLQDLLVADELPSITVHQDFQWWIPEGVEAAPDVAQTLQQANAAVMPSARLDGDELVAAWWVDTGEKAHLRWIRPEDEDALMTALSRVHAAGGLHLGEGSRFAGSFRTHGLLVPVFDLDREKHPDEWVAATLELDARLDAALADESPLTVAERGSRDGLRSRQVTLR</sequence>
<reference evidence="3 4" key="1">
    <citation type="submission" date="2023-07" db="EMBL/GenBank/DDBJ databases">
        <authorList>
            <person name="Girao M."/>
            <person name="Carvalho M.F."/>
        </authorList>
    </citation>
    <scope>NUCLEOTIDE SEQUENCE [LARGE SCALE GENOMIC DNA]</scope>
    <source>
        <strain evidence="3 4">YIM65754</strain>
    </source>
</reference>
<evidence type="ECO:0000313" key="4">
    <source>
        <dbReference type="Proteomes" id="UP001336020"/>
    </source>
</evidence>
<proteinExistence type="predicted"/>
<dbReference type="EMBL" id="JAUTXY010000004">
    <property type="protein sequence ID" value="MEE2058124.1"/>
    <property type="molecule type" value="Genomic_DNA"/>
</dbReference>
<organism evidence="3 4">
    <name type="scientific">Rhodococcus artemisiae</name>
    <dbReference type="NCBI Taxonomy" id="714159"/>
    <lineage>
        <taxon>Bacteria</taxon>
        <taxon>Bacillati</taxon>
        <taxon>Actinomycetota</taxon>
        <taxon>Actinomycetes</taxon>
        <taxon>Mycobacteriales</taxon>
        <taxon>Nocardiaceae</taxon>
        <taxon>Rhodococcus</taxon>
    </lineage>
</organism>
<dbReference type="InterPro" id="IPR045970">
    <property type="entry name" value="DUF5926"/>
</dbReference>
<feature type="compositionally biased region" description="Basic and acidic residues" evidence="1">
    <location>
        <begin position="19"/>
        <end position="30"/>
    </location>
</feature>
<dbReference type="Pfam" id="PF19348">
    <property type="entry name" value="DUF5926"/>
    <property type="match status" value="1"/>
</dbReference>
<evidence type="ECO:0000259" key="2">
    <source>
        <dbReference type="Pfam" id="PF19348"/>
    </source>
</evidence>
<protein>
    <submittedName>
        <fullName evidence="3">DUF5926 family protein</fullName>
    </submittedName>
</protein>
<feature type="domain" description="DUF5926" evidence="2">
    <location>
        <begin position="38"/>
        <end position="304"/>
    </location>
</feature>
<evidence type="ECO:0000313" key="3">
    <source>
        <dbReference type="EMBL" id="MEE2058124.1"/>
    </source>
</evidence>
<comment type="caution">
    <text evidence="3">The sequence shown here is derived from an EMBL/GenBank/DDBJ whole genome shotgun (WGS) entry which is preliminary data.</text>
</comment>
<name>A0ABU7L9Z6_9NOCA</name>
<gene>
    <name evidence="3" type="ORF">Q7514_11395</name>
</gene>